<name>A0A1R4JV02_9LACT</name>
<evidence type="ECO:0000313" key="2">
    <source>
        <dbReference type="Proteomes" id="UP000195611"/>
    </source>
</evidence>
<gene>
    <name evidence="1" type="ORF">FM115_06940</name>
</gene>
<organism evidence="1 2">
    <name type="scientific">Marinilactibacillus psychrotolerans 42ea</name>
    <dbReference type="NCBI Taxonomy" id="1255609"/>
    <lineage>
        <taxon>Bacteria</taxon>
        <taxon>Bacillati</taxon>
        <taxon>Bacillota</taxon>
        <taxon>Bacilli</taxon>
        <taxon>Lactobacillales</taxon>
        <taxon>Carnobacteriaceae</taxon>
        <taxon>Marinilactibacillus</taxon>
    </lineage>
</organism>
<dbReference type="Proteomes" id="UP000195611">
    <property type="component" value="Unassembled WGS sequence"/>
</dbReference>
<protein>
    <submittedName>
        <fullName evidence="1">Uncharacterized protein</fullName>
    </submittedName>
</protein>
<sequence length="44" mass="4815">MSIFSYHLFQPAAPPVAQFAAALFPIIPIAFPKSTVHPLVFAFL</sequence>
<proteinExistence type="predicted"/>
<dbReference type="EMBL" id="FUKW01000094">
    <property type="protein sequence ID" value="SJN35818.1"/>
    <property type="molecule type" value="Genomic_DNA"/>
</dbReference>
<accession>A0A1R4JV02</accession>
<reference evidence="1 2" key="1">
    <citation type="submission" date="2017-02" db="EMBL/GenBank/DDBJ databases">
        <authorList>
            <person name="Peterson S.W."/>
        </authorList>
    </citation>
    <scope>NUCLEOTIDE SEQUENCE [LARGE SCALE GENOMIC DNA]</scope>
    <source>
        <strain evidence="1 2">42ea</strain>
    </source>
</reference>
<evidence type="ECO:0000313" key="1">
    <source>
        <dbReference type="EMBL" id="SJN35818.1"/>
    </source>
</evidence>
<dbReference type="AlphaFoldDB" id="A0A1R4JV02"/>